<reference evidence="4" key="2">
    <citation type="submission" date="2007-04" db="EMBL/GenBank/DDBJ databases">
        <title>The genome of the human body louse.</title>
        <authorList>
            <consortium name="The Human Body Louse Genome Consortium"/>
            <person name="Kirkness E."/>
            <person name="Walenz B."/>
            <person name="Hass B."/>
            <person name="Bruggner R."/>
            <person name="Strausberg R."/>
        </authorList>
    </citation>
    <scope>NUCLEOTIDE SEQUENCE</scope>
    <source>
        <strain evidence="4">USDA</strain>
    </source>
</reference>
<protein>
    <recommendedName>
        <fullName evidence="3">CCDC92/74 N-terminal domain-containing protein</fullName>
    </recommendedName>
</protein>
<dbReference type="PANTHER" id="PTHR14882">
    <property type="entry name" value="COILED-COIL DOMAIN-CONTAINING 74A"/>
    <property type="match status" value="1"/>
</dbReference>
<dbReference type="InParanoid" id="E0VDH7"/>
<dbReference type="RefSeq" id="XP_002424171.1">
    <property type="nucleotide sequence ID" value="XM_002424126.1"/>
</dbReference>
<gene>
    <name evidence="5" type="primary">8238295</name>
    <name evidence="4" type="ORF">Phum_PHUM116670</name>
</gene>
<dbReference type="eggNOG" id="ENOG502S15C">
    <property type="taxonomic scope" value="Eukaryota"/>
</dbReference>
<dbReference type="EMBL" id="AAZO01001377">
    <property type="status" value="NOT_ANNOTATED_CDS"/>
    <property type="molecule type" value="Genomic_DNA"/>
</dbReference>
<evidence type="ECO:0000256" key="2">
    <source>
        <dbReference type="SAM" id="MobiDB-lite"/>
    </source>
</evidence>
<dbReference type="PANTHER" id="PTHR14882:SF5">
    <property type="entry name" value="COILED-COIL DOMAIN CONTAINING 74A"/>
    <property type="match status" value="1"/>
</dbReference>
<proteinExistence type="predicted"/>
<reference evidence="4" key="1">
    <citation type="submission" date="2007-04" db="EMBL/GenBank/DDBJ databases">
        <title>Annotation of Pediculus humanus corporis strain USDA.</title>
        <authorList>
            <person name="Kirkness E."/>
            <person name="Hannick L."/>
            <person name="Hass B."/>
            <person name="Bruggner R."/>
            <person name="Lawson D."/>
            <person name="Bidwell S."/>
            <person name="Joardar V."/>
            <person name="Caler E."/>
            <person name="Walenz B."/>
            <person name="Inman J."/>
            <person name="Schobel S."/>
            <person name="Galinsky K."/>
            <person name="Amedeo P."/>
            <person name="Strausberg R."/>
        </authorList>
    </citation>
    <scope>NUCLEOTIDE SEQUENCE</scope>
    <source>
        <strain evidence="4">USDA</strain>
    </source>
</reference>
<keyword evidence="1" id="KW-0175">Coiled coil</keyword>
<dbReference type="HOGENOM" id="CLU_931575_0_0_1"/>
<feature type="region of interest" description="Disordered" evidence="2">
    <location>
        <begin position="215"/>
        <end position="299"/>
    </location>
</feature>
<dbReference type="Pfam" id="PF14916">
    <property type="entry name" value="CCDC92"/>
    <property type="match status" value="1"/>
</dbReference>
<keyword evidence="6" id="KW-1185">Reference proteome</keyword>
<dbReference type="OMA" id="LEGNIME"/>
<evidence type="ECO:0000313" key="4">
    <source>
        <dbReference type="EMBL" id="EEB11433.1"/>
    </source>
</evidence>
<dbReference type="KEGG" id="phu:Phum_PHUM116670"/>
<feature type="compositionally biased region" description="Polar residues" evidence="2">
    <location>
        <begin position="185"/>
        <end position="196"/>
    </location>
</feature>
<feature type="region of interest" description="Disordered" evidence="2">
    <location>
        <begin position="179"/>
        <end position="199"/>
    </location>
</feature>
<dbReference type="InterPro" id="IPR040370">
    <property type="entry name" value="CCDC74A/CCDC74B/CCDC92"/>
</dbReference>
<dbReference type="EnsemblMetazoa" id="PHUM116670-RA">
    <property type="protein sequence ID" value="PHUM116670-PA"/>
    <property type="gene ID" value="PHUM116670"/>
</dbReference>
<feature type="compositionally biased region" description="Basic and acidic residues" evidence="2">
    <location>
        <begin position="216"/>
        <end position="237"/>
    </location>
</feature>
<feature type="compositionally biased region" description="Basic and acidic residues" evidence="2">
    <location>
        <begin position="275"/>
        <end position="299"/>
    </location>
</feature>
<dbReference type="OrthoDB" id="2155209at2759"/>
<evidence type="ECO:0000313" key="5">
    <source>
        <dbReference type="EnsemblMetazoa" id="PHUM116670-PA"/>
    </source>
</evidence>
<reference evidence="5" key="3">
    <citation type="submission" date="2020-05" db="UniProtKB">
        <authorList>
            <consortium name="EnsemblMetazoa"/>
        </authorList>
    </citation>
    <scope>IDENTIFICATION</scope>
    <source>
        <strain evidence="5">USDA</strain>
    </source>
</reference>
<evidence type="ECO:0000259" key="3">
    <source>
        <dbReference type="Pfam" id="PF14916"/>
    </source>
</evidence>
<dbReference type="Proteomes" id="UP000009046">
    <property type="component" value="Unassembled WGS sequence"/>
</dbReference>
<dbReference type="EMBL" id="AAZO01001378">
    <property type="status" value="NOT_ANNOTATED_CDS"/>
    <property type="molecule type" value="Genomic_DNA"/>
</dbReference>
<organism>
    <name type="scientific">Pediculus humanus subsp. corporis</name>
    <name type="common">Body louse</name>
    <dbReference type="NCBI Taxonomy" id="121224"/>
    <lineage>
        <taxon>Eukaryota</taxon>
        <taxon>Metazoa</taxon>
        <taxon>Ecdysozoa</taxon>
        <taxon>Arthropoda</taxon>
        <taxon>Hexapoda</taxon>
        <taxon>Insecta</taxon>
        <taxon>Pterygota</taxon>
        <taxon>Neoptera</taxon>
        <taxon>Paraneoptera</taxon>
        <taxon>Psocodea</taxon>
        <taxon>Troctomorpha</taxon>
        <taxon>Phthiraptera</taxon>
        <taxon>Anoplura</taxon>
        <taxon>Pediculidae</taxon>
        <taxon>Pediculus</taxon>
    </lineage>
</organism>
<sequence length="299" mass="35105">MSSKVILNIPKDPFQQTNNIVEINNKAEDAVNTDCQEIIKFTSSDPVVRANQLEQNIKFLQEQHEIMLCDLHKEIEILRRKNRDLQFQIVFSKGFNFVQSSPSSDEELQRKFSFSPGQVPNITPLEIEVLEGNIMELKTKLNESKTKNLYFQHIVEEQKKKISMLENEKVYLLMTRKKSEKENMATKTKSSGSDNSIDILHEKLDDANRLVRRLRRENDEQRKECQPTNNLKKESESNRPVPALPYLRDKNNASTSAGYNNYQSNNHKKTHYYNKKQEEHRSNGKNIRREKSHQQDNER</sequence>
<dbReference type="InterPro" id="IPR039496">
    <property type="entry name" value="CCDC92/74_N"/>
</dbReference>
<feature type="compositionally biased region" description="Polar residues" evidence="2">
    <location>
        <begin position="252"/>
        <end position="264"/>
    </location>
</feature>
<dbReference type="EMBL" id="DS235078">
    <property type="protein sequence ID" value="EEB11433.1"/>
    <property type="molecule type" value="Genomic_DNA"/>
</dbReference>
<dbReference type="AlphaFoldDB" id="E0VDH7"/>
<evidence type="ECO:0000256" key="1">
    <source>
        <dbReference type="ARBA" id="ARBA00023054"/>
    </source>
</evidence>
<dbReference type="VEuPathDB" id="VectorBase:PHUM116670"/>
<dbReference type="GeneID" id="8238295"/>
<name>E0VDH7_PEDHC</name>
<dbReference type="CTD" id="8238295"/>
<evidence type="ECO:0000313" key="6">
    <source>
        <dbReference type="Proteomes" id="UP000009046"/>
    </source>
</evidence>
<feature type="domain" description="CCDC92/74 N-terminal" evidence="3">
    <location>
        <begin position="49"/>
        <end position="103"/>
    </location>
</feature>
<accession>E0VDH7</accession>